<keyword evidence="10 12" id="KW-0704">Schiff base</keyword>
<dbReference type="RefSeq" id="WP_053781017.1">
    <property type="nucleotide sequence ID" value="NZ_LITU01000053.1"/>
</dbReference>
<dbReference type="GO" id="GO:0008840">
    <property type="term" value="F:4-hydroxy-tetrahydrodipicolinate synthase activity"/>
    <property type="evidence" value="ECO:0007669"/>
    <property type="project" value="UniProtKB-UniRule"/>
</dbReference>
<dbReference type="PANTHER" id="PTHR12128">
    <property type="entry name" value="DIHYDRODIPICOLINATE SYNTHASE"/>
    <property type="match status" value="1"/>
</dbReference>
<feature type="active site" description="Proton donor/acceptor" evidence="12 14">
    <location>
        <position position="140"/>
    </location>
</feature>
<dbReference type="Proteomes" id="UP000037688">
    <property type="component" value="Unassembled WGS sequence"/>
</dbReference>
<evidence type="ECO:0000256" key="2">
    <source>
        <dbReference type="ARBA" id="ARBA00005120"/>
    </source>
</evidence>
<evidence type="ECO:0000256" key="15">
    <source>
        <dbReference type="PIRSR" id="PIRSR001365-2"/>
    </source>
</evidence>
<dbReference type="PROSITE" id="PS00665">
    <property type="entry name" value="DHDPS_1"/>
    <property type="match status" value="1"/>
</dbReference>
<organism evidence="16 17">
    <name type="scientific">Paenibacillus xylanivorans</name>
    <dbReference type="NCBI Taxonomy" id="1705561"/>
    <lineage>
        <taxon>Bacteria</taxon>
        <taxon>Bacillati</taxon>
        <taxon>Bacillota</taxon>
        <taxon>Bacilli</taxon>
        <taxon>Bacillales</taxon>
        <taxon>Paenibacillaceae</taxon>
        <taxon>Paenibacillus</taxon>
    </lineage>
</organism>
<dbReference type="PIRSF" id="PIRSF001365">
    <property type="entry name" value="DHDPS"/>
    <property type="match status" value="1"/>
</dbReference>
<evidence type="ECO:0000256" key="8">
    <source>
        <dbReference type="ARBA" id="ARBA00023154"/>
    </source>
</evidence>
<evidence type="ECO:0000256" key="6">
    <source>
        <dbReference type="ARBA" id="ARBA00022605"/>
    </source>
</evidence>
<dbReference type="HAMAP" id="MF_00418">
    <property type="entry name" value="DapA"/>
    <property type="match status" value="1"/>
</dbReference>
<comment type="function">
    <text evidence="1 12">Catalyzes the condensation of (S)-aspartate-beta-semialdehyde [(S)-ASA] and pyruvate to 4-hydroxy-tetrahydrodipicolinate (HTPA).</text>
</comment>
<comment type="pathway">
    <text evidence="2 12">Amino-acid biosynthesis; L-lysine biosynthesis via DAP pathway; (S)-tetrahydrodipicolinate from L-aspartate: step 3/4.</text>
</comment>
<protein>
    <recommendedName>
        <fullName evidence="4 12">4-hydroxy-tetrahydrodipicolinate synthase</fullName>
        <shortName evidence="12">HTPA synthase</shortName>
        <ecNumber evidence="4 12">4.3.3.7</ecNumber>
    </recommendedName>
</protein>
<dbReference type="InterPro" id="IPR020624">
    <property type="entry name" value="Schiff_base-form_aldolases_CS"/>
</dbReference>
<evidence type="ECO:0000256" key="7">
    <source>
        <dbReference type="ARBA" id="ARBA00022915"/>
    </source>
</evidence>
<comment type="caution">
    <text evidence="16">The sequence shown here is derived from an EMBL/GenBank/DDBJ whole genome shotgun (WGS) entry which is preliminary data.</text>
</comment>
<feature type="site" description="Part of a proton relay during catalysis" evidence="12">
    <location>
        <position position="115"/>
    </location>
</feature>
<dbReference type="Gene3D" id="3.20.20.70">
    <property type="entry name" value="Aldolase class I"/>
    <property type="match status" value="1"/>
</dbReference>
<reference evidence="16 17" key="1">
    <citation type="submission" date="2015-08" db="EMBL/GenBank/DDBJ databases">
        <title>Draft genome sequence of cellulolytic and xylanolytic Paenibacillus sp. A59, isolated from a decaying forest soil from Patagonia, Argentina.</title>
        <authorList>
            <person name="Ghio S."/>
            <person name="Caceres A.M."/>
            <person name="Talia P."/>
            <person name="Grasso D."/>
            <person name="Campos E."/>
        </authorList>
    </citation>
    <scope>NUCLEOTIDE SEQUENCE [LARGE SCALE GENOMIC DNA]</scope>
    <source>
        <strain evidence="16 17">A59</strain>
    </source>
</reference>
<accession>A0A0M9BR07</accession>
<keyword evidence="8 12" id="KW-0457">Lysine biosynthesis</keyword>
<proteinExistence type="inferred from homology"/>
<keyword evidence="5 12" id="KW-0963">Cytoplasm</keyword>
<dbReference type="CDD" id="cd00950">
    <property type="entry name" value="DHDPS"/>
    <property type="match status" value="1"/>
</dbReference>
<sequence>MMNEQHVQGIYIPVIAPFSDDNKLDIESYRKYVTHLAKHDIQGLVVNGTTGESPTVSWDEVKQMVEVTKEILISLNKTIPIVVGTGTNDTYSTVHRTEMAAELGADAALVVTPYYNRPTQEGILEHFSSASRTGLPILVYEIPARTGSRMTLDTMRKVLDLDGVIGLKDSTGGLDLLLGLTQYKTKPVLCGEDAYFHAMLCQGAAGGMVASANIHTQRYVEVYQRFASGEVNASRDSFKELQPLISDVFAEPAPASIKWWLAQQQLIASAKLRLPLTGASEIAKQRLLDTLANMVVPT</sequence>
<comment type="subcellular location">
    <subcellularLocation>
        <location evidence="12">Cytoplasm</location>
    </subcellularLocation>
</comment>
<evidence type="ECO:0000256" key="1">
    <source>
        <dbReference type="ARBA" id="ARBA00003294"/>
    </source>
</evidence>
<evidence type="ECO:0000256" key="14">
    <source>
        <dbReference type="PIRSR" id="PIRSR001365-1"/>
    </source>
</evidence>
<feature type="site" description="Part of a proton relay during catalysis" evidence="12">
    <location>
        <position position="49"/>
    </location>
</feature>
<evidence type="ECO:0000256" key="4">
    <source>
        <dbReference type="ARBA" id="ARBA00012086"/>
    </source>
</evidence>
<dbReference type="GO" id="GO:0019877">
    <property type="term" value="P:diaminopimelate biosynthetic process"/>
    <property type="evidence" value="ECO:0007669"/>
    <property type="project" value="UniProtKB-UniRule"/>
</dbReference>
<keyword evidence="9 12" id="KW-0456">Lyase</keyword>
<evidence type="ECO:0000256" key="3">
    <source>
        <dbReference type="ARBA" id="ARBA00007592"/>
    </source>
</evidence>
<dbReference type="UniPathway" id="UPA00034">
    <property type="reaction ID" value="UER00017"/>
</dbReference>
<comment type="subunit">
    <text evidence="12">Homotetramer; dimer of dimers.</text>
</comment>
<evidence type="ECO:0000256" key="10">
    <source>
        <dbReference type="ARBA" id="ARBA00023270"/>
    </source>
</evidence>
<evidence type="ECO:0000256" key="11">
    <source>
        <dbReference type="ARBA" id="ARBA00047836"/>
    </source>
</evidence>
<dbReference type="PANTHER" id="PTHR12128:SF66">
    <property type="entry name" value="4-HYDROXY-2-OXOGLUTARATE ALDOLASE, MITOCHONDRIAL"/>
    <property type="match status" value="1"/>
</dbReference>
<comment type="catalytic activity">
    <reaction evidence="11 12">
        <text>L-aspartate 4-semialdehyde + pyruvate = (2S,4S)-4-hydroxy-2,3,4,5-tetrahydrodipicolinate + H2O + H(+)</text>
        <dbReference type="Rhea" id="RHEA:34171"/>
        <dbReference type="ChEBI" id="CHEBI:15361"/>
        <dbReference type="ChEBI" id="CHEBI:15377"/>
        <dbReference type="ChEBI" id="CHEBI:15378"/>
        <dbReference type="ChEBI" id="CHEBI:67139"/>
        <dbReference type="ChEBI" id="CHEBI:537519"/>
        <dbReference type="EC" id="4.3.3.7"/>
    </reaction>
</comment>
<comment type="similarity">
    <text evidence="3 12 13">Belongs to the DapA family.</text>
</comment>
<comment type="caution">
    <text evidence="12">Was originally thought to be a dihydrodipicolinate synthase (DHDPS), catalyzing the condensation of (S)-aspartate-beta-semialdehyde [(S)-ASA] and pyruvate to dihydrodipicolinate (DHDP). However, it was shown in E.coli that the product of the enzymatic reaction is not dihydrodipicolinate but in fact (4S)-4-hydroxy-2,3,4,5-tetrahydro-(2S)-dipicolinic acid (HTPA), and that the consecutive dehydration reaction leading to DHDP is not spontaneous but catalyzed by DapB.</text>
</comment>
<comment type="caution">
    <text evidence="12">Lacks conserved residue(s) required for the propagation of feature annotation.</text>
</comment>
<dbReference type="GO" id="GO:0005737">
    <property type="term" value="C:cytoplasm"/>
    <property type="evidence" value="ECO:0007669"/>
    <property type="project" value="UniProtKB-SubCell"/>
</dbReference>
<dbReference type="InterPro" id="IPR005263">
    <property type="entry name" value="DapA"/>
</dbReference>
<dbReference type="EC" id="4.3.3.7" evidence="4 12"/>
<name>A0A0M9BR07_9BACL</name>
<dbReference type="OrthoDB" id="9782828at2"/>
<evidence type="ECO:0000313" key="16">
    <source>
        <dbReference type="EMBL" id="KOY16576.1"/>
    </source>
</evidence>
<keyword evidence="17" id="KW-1185">Reference proteome</keyword>
<dbReference type="SMART" id="SM01130">
    <property type="entry name" value="DHDPS"/>
    <property type="match status" value="1"/>
</dbReference>
<keyword evidence="7 12" id="KW-0220">Diaminopimelate biosynthesis</keyword>
<feature type="binding site" evidence="12 15">
    <location>
        <position position="50"/>
    </location>
    <ligand>
        <name>pyruvate</name>
        <dbReference type="ChEBI" id="CHEBI:15361"/>
    </ligand>
</feature>
<dbReference type="EMBL" id="LITU01000053">
    <property type="protein sequence ID" value="KOY16576.1"/>
    <property type="molecule type" value="Genomic_DNA"/>
</dbReference>
<dbReference type="SUPFAM" id="SSF51569">
    <property type="entry name" value="Aldolase"/>
    <property type="match status" value="1"/>
</dbReference>
<evidence type="ECO:0000256" key="5">
    <source>
        <dbReference type="ARBA" id="ARBA00022490"/>
    </source>
</evidence>
<feature type="binding site" evidence="15">
    <location>
        <position position="208"/>
    </location>
    <ligand>
        <name>pyruvate</name>
        <dbReference type="ChEBI" id="CHEBI:15361"/>
    </ligand>
</feature>
<dbReference type="NCBIfam" id="TIGR00674">
    <property type="entry name" value="dapA"/>
    <property type="match status" value="1"/>
</dbReference>
<dbReference type="Pfam" id="PF00701">
    <property type="entry name" value="DHDPS"/>
    <property type="match status" value="1"/>
</dbReference>
<dbReference type="InterPro" id="IPR013785">
    <property type="entry name" value="Aldolase_TIM"/>
</dbReference>
<dbReference type="InterPro" id="IPR002220">
    <property type="entry name" value="DapA-like"/>
</dbReference>
<feature type="active site" description="Schiff-base intermediate with substrate" evidence="12 14">
    <location>
        <position position="168"/>
    </location>
</feature>
<dbReference type="PATRIC" id="fig|1705561.3.peg.2302"/>
<evidence type="ECO:0000256" key="9">
    <source>
        <dbReference type="ARBA" id="ARBA00023239"/>
    </source>
</evidence>
<evidence type="ECO:0000313" key="17">
    <source>
        <dbReference type="Proteomes" id="UP000037688"/>
    </source>
</evidence>
<dbReference type="GO" id="GO:0009089">
    <property type="term" value="P:lysine biosynthetic process via diaminopimelate"/>
    <property type="evidence" value="ECO:0007669"/>
    <property type="project" value="UniProtKB-UniRule"/>
</dbReference>
<dbReference type="PRINTS" id="PR00146">
    <property type="entry name" value="DHPICSNTHASE"/>
</dbReference>
<evidence type="ECO:0000256" key="13">
    <source>
        <dbReference type="PIRNR" id="PIRNR001365"/>
    </source>
</evidence>
<evidence type="ECO:0000256" key="12">
    <source>
        <dbReference type="HAMAP-Rule" id="MF_00418"/>
    </source>
</evidence>
<dbReference type="AlphaFoldDB" id="A0A0M9BR07"/>
<keyword evidence="6 12" id="KW-0028">Amino-acid biosynthesis</keyword>
<gene>
    <name evidence="12" type="primary">dapA</name>
    <name evidence="16" type="ORF">AMS66_12090</name>
</gene>